<evidence type="ECO:0000313" key="3">
    <source>
        <dbReference type="EMBL" id="CAF4888088.1"/>
    </source>
</evidence>
<feature type="signal peptide" evidence="2">
    <location>
        <begin position="1"/>
        <end position="17"/>
    </location>
</feature>
<evidence type="ECO:0000313" key="4">
    <source>
        <dbReference type="Proteomes" id="UP000663880"/>
    </source>
</evidence>
<dbReference type="Proteomes" id="UP000663880">
    <property type="component" value="Unassembled WGS sequence"/>
</dbReference>
<accession>A0A821UCV4</accession>
<reference evidence="3" key="1">
    <citation type="submission" date="2021-02" db="EMBL/GenBank/DDBJ databases">
        <authorList>
            <person name="Steward A R."/>
        </authorList>
    </citation>
    <scope>NUCLEOTIDE SEQUENCE</scope>
</reference>
<feature type="chain" id="PRO_5032909113" evidence="2">
    <location>
        <begin position="18"/>
        <end position="104"/>
    </location>
</feature>
<feature type="region of interest" description="Disordered" evidence="1">
    <location>
        <begin position="70"/>
        <end position="104"/>
    </location>
</feature>
<feature type="compositionally biased region" description="Basic residues" evidence="1">
    <location>
        <begin position="79"/>
        <end position="93"/>
    </location>
</feature>
<name>A0A821UCV4_9NEOP</name>
<dbReference type="EMBL" id="CAJOBZ010000030">
    <property type="protein sequence ID" value="CAF4888088.1"/>
    <property type="molecule type" value="Genomic_DNA"/>
</dbReference>
<comment type="caution">
    <text evidence="3">The sequence shown here is derived from an EMBL/GenBank/DDBJ whole genome shotgun (WGS) entry which is preliminary data.</text>
</comment>
<dbReference type="AlphaFoldDB" id="A0A821UCV4"/>
<sequence>MEKISFFFLLLVSCGSASIIVPQEISTLIDFILKFLPPFKKATEESRIGFGFAYGNHADFQTVVQFGPDKEKQDDFSTTKRRATKEVKKRKSLKLASRETSIKR</sequence>
<keyword evidence="2" id="KW-0732">Signal</keyword>
<gene>
    <name evidence="3" type="ORF">PMACD_LOCUS10213</name>
</gene>
<evidence type="ECO:0000256" key="2">
    <source>
        <dbReference type="SAM" id="SignalP"/>
    </source>
</evidence>
<proteinExistence type="predicted"/>
<dbReference type="OrthoDB" id="8188574at2759"/>
<organism evidence="3 4">
    <name type="scientific">Pieris macdunnoughi</name>
    <dbReference type="NCBI Taxonomy" id="345717"/>
    <lineage>
        <taxon>Eukaryota</taxon>
        <taxon>Metazoa</taxon>
        <taxon>Ecdysozoa</taxon>
        <taxon>Arthropoda</taxon>
        <taxon>Hexapoda</taxon>
        <taxon>Insecta</taxon>
        <taxon>Pterygota</taxon>
        <taxon>Neoptera</taxon>
        <taxon>Endopterygota</taxon>
        <taxon>Lepidoptera</taxon>
        <taxon>Glossata</taxon>
        <taxon>Ditrysia</taxon>
        <taxon>Papilionoidea</taxon>
        <taxon>Pieridae</taxon>
        <taxon>Pierinae</taxon>
        <taxon>Pieris</taxon>
    </lineage>
</organism>
<keyword evidence="4" id="KW-1185">Reference proteome</keyword>
<protein>
    <submittedName>
        <fullName evidence="3">Uncharacterized protein</fullName>
    </submittedName>
</protein>
<evidence type="ECO:0000256" key="1">
    <source>
        <dbReference type="SAM" id="MobiDB-lite"/>
    </source>
</evidence>